<reference evidence="2 4" key="1">
    <citation type="submission" date="2018-04" db="EMBL/GenBank/DDBJ databases">
        <title>Whole genome sequencing of Salmonella enterica.</title>
        <authorList>
            <person name="Bell R."/>
        </authorList>
    </citation>
    <scope>NUCLEOTIDE SEQUENCE [LARGE SCALE GENOMIC DNA]</scope>
    <source>
        <strain evidence="2 4">CFSAN058504</strain>
    </source>
</reference>
<dbReference type="Gene3D" id="2.60.40.1090">
    <property type="entry name" value="Fimbrial-type adhesion domain"/>
    <property type="match status" value="1"/>
</dbReference>
<dbReference type="InterPro" id="IPR000259">
    <property type="entry name" value="Adhesion_dom_fimbrial"/>
</dbReference>
<evidence type="ECO:0000313" key="4">
    <source>
        <dbReference type="Proteomes" id="UP000250876"/>
    </source>
</evidence>
<dbReference type="AlphaFoldDB" id="A0A658B886"/>
<name>A0A658B886_SALET</name>
<dbReference type="RefSeq" id="WP_023246243.1">
    <property type="nucleotide sequence ID" value="NZ_CP077710.1"/>
</dbReference>
<reference evidence="3" key="2">
    <citation type="submission" date="2018-04" db="EMBL/GenBank/DDBJ databases">
        <authorList>
            <person name="Bell R."/>
        </authorList>
    </citation>
    <scope>NUCLEOTIDE SEQUENCE</scope>
    <source>
        <strain evidence="3">CFSAN058540</strain>
    </source>
</reference>
<feature type="domain" description="Fimbrial-type adhesion" evidence="1">
    <location>
        <begin position="216"/>
        <end position="387"/>
    </location>
</feature>
<dbReference type="InterPro" id="IPR036937">
    <property type="entry name" value="Adhesion_dom_fimbrial_sf"/>
</dbReference>
<evidence type="ECO:0000313" key="2">
    <source>
        <dbReference type="EMBL" id="PUP33964.1"/>
    </source>
</evidence>
<evidence type="ECO:0000259" key="1">
    <source>
        <dbReference type="Pfam" id="PF00419"/>
    </source>
</evidence>
<dbReference type="InterPro" id="IPR008966">
    <property type="entry name" value="Adhesion_dom_sf"/>
</dbReference>
<dbReference type="EMBL" id="CP077710">
    <property type="protein sequence ID" value="QXR76974.1"/>
    <property type="molecule type" value="Genomic_DNA"/>
</dbReference>
<sequence>MNNIMCGKMKEKAVRLIRGFSRQFSLLSLIMVCVLVLPWYVYASDWDTSPYGCIADSGSDNITLNLPSSVSFPPENAPGIGQVIYQSSEYRINFKCKSKVGGYLILQRLGDLVPLQNALDAAGLTLEFEVKNSADSFSVIYEPLTSPDQFSVSKYYGSTIEGVLSVRFLLKVKRTSTATFSAVPGLSAFKLNALTGGGGYPGIRINTTPFRIQYVPTCFVRTSLGTNNVNFGPVLTTDADNSFSRTIPFNVTANVNENCGKGNLQGVYTVNVTGGTTDYYLELPLKVTFILNNGGEVALDRKSILLYTDKNNKKLKNGLRLKINTPDGNPVTFNEASLPVNKFGDFHGSPKGGVWNISNIYNAVLSSTGEQVITGKYQAQVTVKVDYY</sequence>
<dbReference type="GO" id="GO:0009289">
    <property type="term" value="C:pilus"/>
    <property type="evidence" value="ECO:0007669"/>
    <property type="project" value="InterPro"/>
</dbReference>
<dbReference type="EMBL" id="QAQR01000007">
    <property type="protein sequence ID" value="PUP33964.1"/>
    <property type="molecule type" value="Genomic_DNA"/>
</dbReference>
<proteinExistence type="predicted"/>
<dbReference type="Proteomes" id="UP000250876">
    <property type="component" value="Unassembled WGS sequence"/>
</dbReference>
<reference evidence="3" key="3">
    <citation type="submission" date="2021-05" db="EMBL/GenBank/DDBJ databases">
        <title>Whole genome sequencing of cultured pathogen.</title>
        <authorList>
            <person name="Hoffmann M."/>
            <person name="Balkey M."/>
            <person name="Luo Y."/>
        </authorList>
    </citation>
    <scope>NUCLEOTIDE SEQUENCE</scope>
    <source>
        <strain evidence="3">CFSAN058540</strain>
    </source>
</reference>
<protein>
    <submittedName>
        <fullName evidence="3">Fimbrial protein</fullName>
    </submittedName>
</protein>
<gene>
    <name evidence="3" type="ORF">DAX88_022165</name>
    <name evidence="2" type="ORF">DAY08_15225</name>
</gene>
<evidence type="ECO:0000313" key="3">
    <source>
        <dbReference type="EMBL" id="QXR76974.1"/>
    </source>
</evidence>
<dbReference type="Pfam" id="PF00419">
    <property type="entry name" value="Fimbrial"/>
    <property type="match status" value="1"/>
</dbReference>
<dbReference type="GO" id="GO:0007155">
    <property type="term" value="P:cell adhesion"/>
    <property type="evidence" value="ECO:0007669"/>
    <property type="project" value="InterPro"/>
</dbReference>
<accession>A0A658B886</accession>
<organism evidence="2 4">
    <name type="scientific">Salmonella enterica I</name>
    <dbReference type="NCBI Taxonomy" id="59201"/>
    <lineage>
        <taxon>Bacteria</taxon>
        <taxon>Pseudomonadati</taxon>
        <taxon>Pseudomonadota</taxon>
        <taxon>Gammaproteobacteria</taxon>
        <taxon>Enterobacterales</taxon>
        <taxon>Enterobacteriaceae</taxon>
        <taxon>Salmonella</taxon>
    </lineage>
</organism>
<dbReference type="SUPFAM" id="SSF49401">
    <property type="entry name" value="Bacterial adhesins"/>
    <property type="match status" value="1"/>
</dbReference>